<evidence type="ECO:0000256" key="5">
    <source>
        <dbReference type="PIRSR" id="PIRSR000185-2"/>
    </source>
</evidence>
<keyword evidence="2 3" id="KW-0560">Oxidoreductase</keyword>
<dbReference type="SUPFAM" id="SSF53223">
    <property type="entry name" value="Aminoacid dehydrogenase-like, N-terminal domain"/>
    <property type="match status" value="1"/>
</dbReference>
<reference evidence="9 10" key="1">
    <citation type="journal article" date="2010" name="J. Bacteriol.">
        <title>Genome sequence of Lentisphaera araneosa HTCC2155T, the type species of the order Lentisphaerales in the phylum Lentisphaerae.</title>
        <authorList>
            <person name="Thrash J.C."/>
            <person name="Cho J.C."/>
            <person name="Vergin K.L."/>
            <person name="Morris R.M."/>
            <person name="Giovannoni S.J."/>
        </authorList>
    </citation>
    <scope>NUCLEOTIDE SEQUENCE [LARGE SCALE GENOMIC DNA]</scope>
    <source>
        <strain evidence="9 10">HTCC2155</strain>
    </source>
</reference>
<dbReference type="GO" id="GO:0006538">
    <property type="term" value="P:L-glutamate catabolic process"/>
    <property type="evidence" value="ECO:0007669"/>
    <property type="project" value="TreeGrafter"/>
</dbReference>
<proteinExistence type="inferred from homology"/>
<dbReference type="InterPro" id="IPR006096">
    <property type="entry name" value="Glu/Leu/Phe/Val/Trp_DH_C"/>
</dbReference>
<dbReference type="InterPro" id="IPR014362">
    <property type="entry name" value="Glu_DH"/>
</dbReference>
<feature type="binding site" evidence="5">
    <location>
        <position position="350"/>
    </location>
    <ligand>
        <name>substrate</name>
    </ligand>
</feature>
<dbReference type="PRINTS" id="PR00082">
    <property type="entry name" value="GLFDHDRGNASE"/>
</dbReference>
<protein>
    <recommendedName>
        <fullName evidence="3">Glutamate dehydrogenase</fullName>
    </recommendedName>
</protein>
<dbReference type="PANTHER" id="PTHR11606">
    <property type="entry name" value="GLUTAMATE DEHYDROGENASE"/>
    <property type="match status" value="1"/>
</dbReference>
<dbReference type="PIRSF" id="PIRSF000185">
    <property type="entry name" value="Glu_DH"/>
    <property type="match status" value="1"/>
</dbReference>
<dbReference type="RefSeq" id="WP_007281110.1">
    <property type="nucleotide sequence ID" value="NZ_ABCK01000037.1"/>
</dbReference>
<dbReference type="Gene3D" id="3.40.50.720">
    <property type="entry name" value="NAD(P)-binding Rossmann-like Domain"/>
    <property type="match status" value="1"/>
</dbReference>
<feature type="binding site" evidence="5">
    <location>
        <position position="191"/>
    </location>
    <ligand>
        <name>NAD(+)</name>
        <dbReference type="ChEBI" id="CHEBI:57540"/>
    </ligand>
</feature>
<dbReference type="AlphaFoldDB" id="A6DTG1"/>
<dbReference type="OrthoDB" id="9803297at2"/>
<dbReference type="GO" id="GO:0000166">
    <property type="term" value="F:nucleotide binding"/>
    <property type="evidence" value="ECO:0007669"/>
    <property type="project" value="UniProtKB-KW"/>
</dbReference>
<dbReference type="InterPro" id="IPR006097">
    <property type="entry name" value="Glu/Leu/Phe/Val/Trp_DH_dimer"/>
</dbReference>
<dbReference type="PANTHER" id="PTHR11606:SF13">
    <property type="entry name" value="GLUTAMATE DEHYDROGENASE 1, MITOCHONDRIAL"/>
    <property type="match status" value="1"/>
</dbReference>
<feature type="site" description="Important for catalysis" evidence="6">
    <location>
        <position position="143"/>
    </location>
</feature>
<comment type="similarity">
    <text evidence="1 3 7">Belongs to the Glu/Leu/Phe/Val dehydrogenases family.</text>
</comment>
<name>A6DTG1_9BACT</name>
<dbReference type="Pfam" id="PF02812">
    <property type="entry name" value="ELFV_dehydrog_N"/>
    <property type="match status" value="1"/>
</dbReference>
<dbReference type="SUPFAM" id="SSF51735">
    <property type="entry name" value="NAD(P)-binding Rossmann-fold domains"/>
    <property type="match status" value="1"/>
</dbReference>
<dbReference type="InterPro" id="IPR046346">
    <property type="entry name" value="Aminoacid_DH-like_N_sf"/>
</dbReference>
<feature type="binding site" evidence="5">
    <location>
        <position position="222"/>
    </location>
    <ligand>
        <name>NAD(+)</name>
        <dbReference type="ChEBI" id="CHEBI:57540"/>
    </ligand>
</feature>
<keyword evidence="5" id="KW-0547">Nucleotide-binding</keyword>
<comment type="caution">
    <text evidence="9">The sequence shown here is derived from an EMBL/GenBank/DDBJ whole genome shotgun (WGS) entry which is preliminary data.</text>
</comment>
<evidence type="ECO:0000259" key="8">
    <source>
        <dbReference type="SMART" id="SM00839"/>
    </source>
</evidence>
<dbReference type="EMBL" id="ABCK01000037">
    <property type="protein sequence ID" value="EDM25065.1"/>
    <property type="molecule type" value="Genomic_DNA"/>
</dbReference>
<keyword evidence="5" id="KW-0520">NAD</keyword>
<evidence type="ECO:0000313" key="9">
    <source>
        <dbReference type="EMBL" id="EDM25065.1"/>
    </source>
</evidence>
<dbReference type="GO" id="GO:0004352">
    <property type="term" value="F:glutamate dehydrogenase (NAD+) activity"/>
    <property type="evidence" value="ECO:0007669"/>
    <property type="project" value="TreeGrafter"/>
</dbReference>
<feature type="binding site" evidence="5">
    <location>
        <position position="67"/>
    </location>
    <ligand>
        <name>substrate</name>
    </ligand>
</feature>
<evidence type="ECO:0000256" key="3">
    <source>
        <dbReference type="PIRNR" id="PIRNR000185"/>
    </source>
</evidence>
<evidence type="ECO:0000256" key="1">
    <source>
        <dbReference type="ARBA" id="ARBA00006382"/>
    </source>
</evidence>
<feature type="binding site" evidence="5">
    <location>
        <position position="91"/>
    </location>
    <ligand>
        <name>substrate</name>
    </ligand>
</feature>
<evidence type="ECO:0000256" key="2">
    <source>
        <dbReference type="ARBA" id="ARBA00023002"/>
    </source>
</evidence>
<dbReference type="InterPro" id="IPR036291">
    <property type="entry name" value="NAD(P)-bd_dom_sf"/>
</dbReference>
<accession>A6DTG1</accession>
<sequence>MDKLFKNVVNIFNQACKKADISKTIHTILKQPKNEIIVNFPVRMDSGEMKLFKGYRIQHNNILGPYKGGFRYHPQVNLDEVKGLAMLMTLKCSLAGLPFGGAKGGVKFNPKDFSISEIEKITRRFVHALGDNIGPNFDIPAPDMGTGAQTMNWMMDTYLNTSGSLDRQCLKGVVTGKSVKVGGTKGRAQATGYGVVMCIEEWAKQHNYKISDKTFIIQGFGNVGSWAAKRLDSLGAKVVAVNDCAGTLYMKEGVPVRQLTEYIAENGSIAGFMGQELLSREEFFSMKADVMIPAALENQIGEKEAHAAQVELIAEGANGPITNRADEILAEKDIQVIPDVLANSGGVIVSYFEWLQNRSNDYWHEHHVLEKLQDKIIKAYHIVHDLSIELDVSKREAAYIRALKNIDEVYNERGIFP</sequence>
<dbReference type="eggNOG" id="COG0334">
    <property type="taxonomic scope" value="Bacteria"/>
</dbReference>
<dbReference type="InterPro" id="IPR033524">
    <property type="entry name" value="Glu/Leu/Phe/Val_DH_AS"/>
</dbReference>
<dbReference type="Gene3D" id="3.40.50.10860">
    <property type="entry name" value="Leucine Dehydrogenase, chain A, domain 1"/>
    <property type="match status" value="1"/>
</dbReference>
<organism evidence="9 10">
    <name type="scientific">Lentisphaera araneosa HTCC2155</name>
    <dbReference type="NCBI Taxonomy" id="313628"/>
    <lineage>
        <taxon>Bacteria</taxon>
        <taxon>Pseudomonadati</taxon>
        <taxon>Lentisphaerota</taxon>
        <taxon>Lentisphaeria</taxon>
        <taxon>Lentisphaerales</taxon>
        <taxon>Lentisphaeraceae</taxon>
        <taxon>Lentisphaera</taxon>
    </lineage>
</organism>
<keyword evidence="10" id="KW-1185">Reference proteome</keyword>
<dbReference type="InterPro" id="IPR006095">
    <property type="entry name" value="Glu/Leu/Phe/Val/Trp_DH"/>
</dbReference>
<evidence type="ECO:0000256" key="7">
    <source>
        <dbReference type="RuleBase" id="RU004417"/>
    </source>
</evidence>
<dbReference type="PROSITE" id="PS00074">
    <property type="entry name" value="GLFV_DEHYDROGENASE"/>
    <property type="match status" value="1"/>
</dbReference>
<dbReference type="STRING" id="313628.LNTAR_10011"/>
<dbReference type="InterPro" id="IPR033922">
    <property type="entry name" value="NAD_bind_Glu_DH"/>
</dbReference>
<dbReference type="SMART" id="SM00839">
    <property type="entry name" value="ELFV_dehydrog"/>
    <property type="match status" value="1"/>
</dbReference>
<dbReference type="CDD" id="cd01076">
    <property type="entry name" value="NAD_bind_1_Glu_DH"/>
    <property type="match status" value="1"/>
</dbReference>
<gene>
    <name evidence="9" type="ORF">LNTAR_10011</name>
</gene>
<evidence type="ECO:0000313" key="10">
    <source>
        <dbReference type="Proteomes" id="UP000004947"/>
    </source>
</evidence>
<dbReference type="Proteomes" id="UP000004947">
    <property type="component" value="Unassembled WGS sequence"/>
</dbReference>
<feature type="domain" description="Glutamate/phenylalanine/leucine/valine/L-tryptophan dehydrogenase C-terminal" evidence="8">
    <location>
        <begin position="184"/>
        <end position="414"/>
    </location>
</feature>
<dbReference type="Pfam" id="PF00208">
    <property type="entry name" value="ELFV_dehydrog"/>
    <property type="match status" value="1"/>
</dbReference>
<evidence type="ECO:0000256" key="4">
    <source>
        <dbReference type="PIRSR" id="PIRSR000185-1"/>
    </source>
</evidence>
<feature type="active site" description="Proton donor" evidence="4">
    <location>
        <position position="103"/>
    </location>
</feature>
<evidence type="ECO:0000256" key="6">
    <source>
        <dbReference type="PIRSR" id="PIRSR000185-3"/>
    </source>
</evidence>